<protein>
    <submittedName>
        <fullName evidence="2">Uncharacterized protein</fullName>
    </submittedName>
</protein>
<feature type="region of interest" description="Disordered" evidence="1">
    <location>
        <begin position="1"/>
        <end position="24"/>
    </location>
</feature>
<accession>A0ABQ5JBS9</accession>
<comment type="caution">
    <text evidence="2">The sequence shown here is derived from an EMBL/GenBank/DDBJ whole genome shotgun (WGS) entry which is preliminary data.</text>
</comment>
<gene>
    <name evidence="2" type="ORF">Tco_1131791</name>
</gene>
<proteinExistence type="predicted"/>
<reference evidence="2" key="1">
    <citation type="journal article" date="2022" name="Int. J. Mol. Sci.">
        <title>Draft Genome of Tanacetum Coccineum: Genomic Comparison of Closely Related Tanacetum-Family Plants.</title>
        <authorList>
            <person name="Yamashiro T."/>
            <person name="Shiraishi A."/>
            <person name="Nakayama K."/>
            <person name="Satake H."/>
        </authorList>
    </citation>
    <scope>NUCLEOTIDE SEQUENCE</scope>
</reference>
<evidence type="ECO:0000313" key="2">
    <source>
        <dbReference type="EMBL" id="GJU09395.1"/>
    </source>
</evidence>
<evidence type="ECO:0000256" key="1">
    <source>
        <dbReference type="SAM" id="MobiDB-lite"/>
    </source>
</evidence>
<dbReference type="EMBL" id="BQNB010021723">
    <property type="protein sequence ID" value="GJU09395.1"/>
    <property type="molecule type" value="Genomic_DNA"/>
</dbReference>
<organism evidence="2 3">
    <name type="scientific">Tanacetum coccineum</name>
    <dbReference type="NCBI Taxonomy" id="301880"/>
    <lineage>
        <taxon>Eukaryota</taxon>
        <taxon>Viridiplantae</taxon>
        <taxon>Streptophyta</taxon>
        <taxon>Embryophyta</taxon>
        <taxon>Tracheophyta</taxon>
        <taxon>Spermatophyta</taxon>
        <taxon>Magnoliopsida</taxon>
        <taxon>eudicotyledons</taxon>
        <taxon>Gunneridae</taxon>
        <taxon>Pentapetalae</taxon>
        <taxon>asterids</taxon>
        <taxon>campanulids</taxon>
        <taxon>Asterales</taxon>
        <taxon>Asteraceae</taxon>
        <taxon>Asteroideae</taxon>
        <taxon>Anthemideae</taxon>
        <taxon>Anthemidinae</taxon>
        <taxon>Tanacetum</taxon>
    </lineage>
</organism>
<sequence>MATRGRKKAIAEPTPSARDPWDEEEEYPFVNKHPSYQEEPIMLGEEESCPVYDTNKKKTKMAMKRKLYIPIMKKKARSLRSISVDLVEEREDDQGSRPCYYNEREFDAGDTNLDATNAIEKVIVERAHPEEELRILERDVKERRDNVKRGKSISLWDDTNAEDGQISKDASEINNAIPKASHDKDNITEVQSSINEMFENVFAHDHAKKHADIESLVRNVQHATERTSTDNKALKEGYALLTKELEQYKERDKYLNDIIHLQAKTKDLENIVCKMGKSSQTLRMLTNEESLYRDNTRKLGLGNKNLCFLKRVVASNPKLHLATSLCDEKVQLHVHDPRESP</sequence>
<reference evidence="2" key="2">
    <citation type="submission" date="2022-01" db="EMBL/GenBank/DDBJ databases">
        <authorList>
            <person name="Yamashiro T."/>
            <person name="Shiraishi A."/>
            <person name="Satake H."/>
            <person name="Nakayama K."/>
        </authorList>
    </citation>
    <scope>NUCLEOTIDE SEQUENCE</scope>
</reference>
<dbReference type="Proteomes" id="UP001151760">
    <property type="component" value="Unassembled WGS sequence"/>
</dbReference>
<name>A0ABQ5JBS9_9ASTR</name>
<keyword evidence="3" id="KW-1185">Reference proteome</keyword>
<evidence type="ECO:0000313" key="3">
    <source>
        <dbReference type="Proteomes" id="UP001151760"/>
    </source>
</evidence>